<evidence type="ECO:0000313" key="4">
    <source>
        <dbReference type="Proteomes" id="UP000184386"/>
    </source>
</evidence>
<evidence type="ECO:0000259" key="2">
    <source>
        <dbReference type="Pfam" id="PF01973"/>
    </source>
</evidence>
<dbReference type="InterPro" id="IPR002826">
    <property type="entry name" value="MptE-like"/>
</dbReference>
<feature type="domain" description="6-hydroxymethylpterin diphosphokinase MptE-like" evidence="2">
    <location>
        <begin position="212"/>
        <end position="380"/>
    </location>
</feature>
<gene>
    <name evidence="3" type="ORF">SAMN02745136_05030</name>
</gene>
<dbReference type="STRING" id="1121322.SAMN02745136_05030"/>
<keyword evidence="1" id="KW-0812">Transmembrane</keyword>
<dbReference type="PANTHER" id="PTHR41786:SF1">
    <property type="entry name" value="6-HYDROXYMETHYLPTERIN DIPHOSPHOKINASE MPTE-LIKE DOMAIN-CONTAINING PROTEIN"/>
    <property type="match status" value="1"/>
</dbReference>
<evidence type="ECO:0000256" key="1">
    <source>
        <dbReference type="SAM" id="Phobius"/>
    </source>
</evidence>
<reference evidence="3 4" key="1">
    <citation type="submission" date="2016-11" db="EMBL/GenBank/DDBJ databases">
        <authorList>
            <person name="Jaros S."/>
            <person name="Januszkiewicz K."/>
            <person name="Wedrychowicz H."/>
        </authorList>
    </citation>
    <scope>NUCLEOTIDE SEQUENCE [LARGE SCALE GENOMIC DNA]</scope>
    <source>
        <strain evidence="3 4">DSM 15929</strain>
    </source>
</reference>
<proteinExistence type="predicted"/>
<organism evidence="3 4">
    <name type="scientific">Anaerocolumna jejuensis DSM 15929</name>
    <dbReference type="NCBI Taxonomy" id="1121322"/>
    <lineage>
        <taxon>Bacteria</taxon>
        <taxon>Bacillati</taxon>
        <taxon>Bacillota</taxon>
        <taxon>Clostridia</taxon>
        <taxon>Lachnospirales</taxon>
        <taxon>Lachnospiraceae</taxon>
        <taxon>Anaerocolumna</taxon>
    </lineage>
</organism>
<name>A0A1M7B5X1_9FIRM</name>
<sequence>MMDFYEKNTKAMEKIKNSLFCKLDSKEKVECGACEISSEEAKDSSKILFLADNSGKYRLNSMYSPENEAKIWAEQFDFYYINAIIAMFGLANGYMAREVRRRMNTGSCLIIYEPSCQVFLHILNNYDISDILEDENVILIVKGINEKDFHNYYGAFLGIENAAGQLFIVHPKYDIIFAMEFRDFYKEIRDANVHMSLNNNTRVRFAEKDIENILLNLPYLKDSVSLYELAEVLPVDIPAVIVAAGPSVEESIEQLKEIKGRAVIVAVDRVLDFLLDNGIKPDMLVTLDGIKKLEYFSRRSNIHIPMVCRMESSHAVMNAHKGMKIIYCDNEYVGELFRITGHIPPFVTSGASVATTAFECCLAIGIKKIILVGQDLAYKDGKSHMGGITEEIGQDDVYVEGVNGKMVRSRYDWKEYLAHFNDRIRNTPEVEVIDTKLEGAKIERAKYIPLKDVIDDLPDRNFNMEQFCQSISRITAEEYNKVQKYMQNSLLEIDQILENAEKGLKNCRQLLKGKIDKNKEKRLGRKLLELNDTIYGLKSFSLMDDLVTTKNSIDLDGIYYFSEDLKENNRITYEKAAKLYEIILEVGNDLKTRIEDIRSI</sequence>
<dbReference type="Proteomes" id="UP000184386">
    <property type="component" value="Unassembled WGS sequence"/>
</dbReference>
<dbReference type="EMBL" id="FRAC01000035">
    <property type="protein sequence ID" value="SHL50039.1"/>
    <property type="molecule type" value="Genomic_DNA"/>
</dbReference>
<dbReference type="RefSeq" id="WP_073279945.1">
    <property type="nucleotide sequence ID" value="NZ_FRAC01000035.1"/>
</dbReference>
<keyword evidence="1" id="KW-1133">Transmembrane helix</keyword>
<keyword evidence="1" id="KW-0472">Membrane</keyword>
<evidence type="ECO:0000313" key="3">
    <source>
        <dbReference type="EMBL" id="SHL50039.1"/>
    </source>
</evidence>
<keyword evidence="4" id="KW-1185">Reference proteome</keyword>
<dbReference type="Pfam" id="PF01973">
    <property type="entry name" value="MptE-like"/>
    <property type="match status" value="1"/>
</dbReference>
<dbReference type="OrthoDB" id="5291305at2"/>
<protein>
    <submittedName>
        <fullName evidence="3">Uncharacterized conserved protein</fullName>
    </submittedName>
</protein>
<accession>A0A1M7B5X1</accession>
<dbReference type="AlphaFoldDB" id="A0A1M7B5X1"/>
<dbReference type="PANTHER" id="PTHR41786">
    <property type="entry name" value="MOTILITY ACCESSORY FACTOR MAF"/>
    <property type="match status" value="1"/>
</dbReference>
<feature type="transmembrane region" description="Helical" evidence="1">
    <location>
        <begin position="78"/>
        <end position="96"/>
    </location>
</feature>